<dbReference type="AlphaFoldDB" id="A0A504V2X1"/>
<comment type="caution">
    <text evidence="1">The sequence shown here is derived from an EMBL/GenBank/DDBJ whole genome shotgun (WGS) entry which is preliminary data.</text>
</comment>
<dbReference type="Pfam" id="PF02452">
    <property type="entry name" value="PemK_toxin"/>
    <property type="match status" value="1"/>
</dbReference>
<dbReference type="InterPro" id="IPR011067">
    <property type="entry name" value="Plasmid_toxin/cell-grow_inhib"/>
</dbReference>
<proteinExistence type="predicted"/>
<sequence>MAKGCRCQRLGQAVTLARGDIVVAVFPGELGKPRPAVILQRDELVGLFSTILACPMTTHLIDAPTLRPIIAPNSENGLQEVSQIMGEKLSPLKKDVIRQRIGRLTSGELKRLETALIHITGLDLATGPRNEAEQGGKQQT</sequence>
<dbReference type="InterPro" id="IPR003477">
    <property type="entry name" value="PemK-like"/>
</dbReference>
<dbReference type="SUPFAM" id="SSF50118">
    <property type="entry name" value="Cell growth inhibitor/plasmid maintenance toxic component"/>
    <property type="match status" value="1"/>
</dbReference>
<organism evidence="1 2">
    <name type="scientific">Rhizobium glycinendophyticum</name>
    <dbReference type="NCBI Taxonomy" id="2589807"/>
    <lineage>
        <taxon>Bacteria</taxon>
        <taxon>Pseudomonadati</taxon>
        <taxon>Pseudomonadota</taxon>
        <taxon>Alphaproteobacteria</taxon>
        <taxon>Hyphomicrobiales</taxon>
        <taxon>Rhizobiaceae</taxon>
        <taxon>Rhizobium/Agrobacterium group</taxon>
        <taxon>Rhizobium</taxon>
    </lineage>
</organism>
<protein>
    <submittedName>
        <fullName evidence="1">Type II toxin-antitoxin system PemK/MazF family toxin</fullName>
    </submittedName>
</protein>
<accession>A0A504V2X1</accession>
<dbReference type="Gene3D" id="2.30.30.110">
    <property type="match status" value="1"/>
</dbReference>
<name>A0A504V2X1_9HYPH</name>
<keyword evidence="2" id="KW-1185">Reference proteome</keyword>
<evidence type="ECO:0000313" key="2">
    <source>
        <dbReference type="Proteomes" id="UP000316429"/>
    </source>
</evidence>
<reference evidence="1 2" key="1">
    <citation type="submission" date="2019-06" db="EMBL/GenBank/DDBJ databases">
        <title>Rhizobium sp. CL12 isolated from roots of soybean.</title>
        <authorList>
            <person name="Wang C."/>
        </authorList>
    </citation>
    <scope>NUCLEOTIDE SEQUENCE [LARGE SCALE GENOMIC DNA]</scope>
    <source>
        <strain evidence="1 2">CL12</strain>
    </source>
</reference>
<dbReference type="Proteomes" id="UP000316429">
    <property type="component" value="Unassembled WGS sequence"/>
</dbReference>
<dbReference type="EMBL" id="VFYP01000001">
    <property type="protein sequence ID" value="TPP11802.1"/>
    <property type="molecule type" value="Genomic_DNA"/>
</dbReference>
<dbReference type="GO" id="GO:0003677">
    <property type="term" value="F:DNA binding"/>
    <property type="evidence" value="ECO:0007669"/>
    <property type="project" value="InterPro"/>
</dbReference>
<evidence type="ECO:0000313" key="1">
    <source>
        <dbReference type="EMBL" id="TPP11802.1"/>
    </source>
</evidence>
<gene>
    <name evidence="1" type="ORF">FJQ55_13700</name>
</gene>